<accession>A0A511ACI9</accession>
<dbReference type="Proteomes" id="UP000321225">
    <property type="component" value="Unassembled WGS sequence"/>
</dbReference>
<sequence length="126" mass="14266">MELLLQRANRRQMWLMFMDDRRCLGGPLTPTDDYPEDPNEEVEVDDLGVVTEAHVLLHRAGMLRETTGNASVLFAWERIGGSALNAADRVWARAMAEQARALDVPLRAQFIVHARGGRQLHPDDYL</sequence>
<comment type="caution">
    <text evidence="1">The sequence shown here is derived from an EMBL/GenBank/DDBJ whole genome shotgun (WGS) entry which is preliminary data.</text>
</comment>
<keyword evidence="2" id="KW-1185">Reference proteome</keyword>
<dbReference type="OrthoDB" id="5123240at2"/>
<organism evidence="1 2">
    <name type="scientific">Microbacterium aerolatum</name>
    <dbReference type="NCBI Taxonomy" id="153731"/>
    <lineage>
        <taxon>Bacteria</taxon>
        <taxon>Bacillati</taxon>
        <taxon>Actinomycetota</taxon>
        <taxon>Actinomycetes</taxon>
        <taxon>Micrococcales</taxon>
        <taxon>Microbacteriaceae</taxon>
        <taxon>Microbacterium</taxon>
    </lineage>
</organism>
<name>A0A511ACI9_9MICO</name>
<reference evidence="1 2" key="1">
    <citation type="submission" date="2019-07" db="EMBL/GenBank/DDBJ databases">
        <title>Whole genome shotgun sequence of Microbacterium aerolatum NBRC 103071.</title>
        <authorList>
            <person name="Hosoyama A."/>
            <person name="Uohara A."/>
            <person name="Ohji S."/>
            <person name="Ichikawa N."/>
        </authorList>
    </citation>
    <scope>NUCLEOTIDE SEQUENCE [LARGE SCALE GENOMIC DNA]</scope>
    <source>
        <strain evidence="1 2">NBRC 103071</strain>
    </source>
</reference>
<dbReference type="EMBL" id="BJUW01000003">
    <property type="protein sequence ID" value="GEK85885.1"/>
    <property type="molecule type" value="Genomic_DNA"/>
</dbReference>
<evidence type="ECO:0000313" key="1">
    <source>
        <dbReference type="EMBL" id="GEK85885.1"/>
    </source>
</evidence>
<proteinExistence type="predicted"/>
<evidence type="ECO:0000313" key="2">
    <source>
        <dbReference type="Proteomes" id="UP000321225"/>
    </source>
</evidence>
<protein>
    <submittedName>
        <fullName evidence="1">Uncharacterized protein</fullName>
    </submittedName>
</protein>
<gene>
    <name evidence="1" type="ORF">MAE01_10610</name>
</gene>
<dbReference type="RefSeq" id="WP_147038496.1">
    <property type="nucleotide sequence ID" value="NZ_BMCD01000001.1"/>
</dbReference>
<dbReference type="AlphaFoldDB" id="A0A511ACI9"/>